<accession>A0ABP8NE36</accession>
<dbReference type="RefSeq" id="WP_345247010.1">
    <property type="nucleotide sequence ID" value="NZ_BAABHD010000076.1"/>
</dbReference>
<comment type="caution">
    <text evidence="1">The sequence shown here is derived from an EMBL/GenBank/DDBJ whole genome shotgun (WGS) entry which is preliminary data.</text>
</comment>
<name>A0ABP8NE36_9BACT</name>
<evidence type="ECO:0000313" key="2">
    <source>
        <dbReference type="Proteomes" id="UP001501175"/>
    </source>
</evidence>
<sequence>MKTISKTQAHEFFEAAHRLYCDVCACTGDEIKNRILGTDAYRQYIAQDIMSGAKPRKGAEENFRLAKNRIDTALLSYARALAPYGLDWLAYAEACYEQTLMLKYQYTESYYQPDDATTNSDNRASCVQ</sequence>
<reference evidence="2" key="1">
    <citation type="journal article" date="2019" name="Int. J. Syst. Evol. Microbiol.">
        <title>The Global Catalogue of Microorganisms (GCM) 10K type strain sequencing project: providing services to taxonomists for standard genome sequencing and annotation.</title>
        <authorList>
            <consortium name="The Broad Institute Genomics Platform"/>
            <consortium name="The Broad Institute Genome Sequencing Center for Infectious Disease"/>
            <person name="Wu L."/>
            <person name="Ma J."/>
        </authorList>
    </citation>
    <scope>NUCLEOTIDE SEQUENCE [LARGE SCALE GENOMIC DNA]</scope>
    <source>
        <strain evidence="2">JCM 17927</strain>
    </source>
</reference>
<dbReference type="EMBL" id="BAABHD010000076">
    <property type="protein sequence ID" value="GAA4464285.1"/>
    <property type="molecule type" value="Genomic_DNA"/>
</dbReference>
<proteinExistence type="predicted"/>
<evidence type="ECO:0000313" key="1">
    <source>
        <dbReference type="EMBL" id="GAA4464285.1"/>
    </source>
</evidence>
<gene>
    <name evidence="1" type="ORF">GCM10023189_43360</name>
</gene>
<dbReference type="Proteomes" id="UP001501175">
    <property type="component" value="Unassembled WGS sequence"/>
</dbReference>
<keyword evidence="2" id="KW-1185">Reference proteome</keyword>
<protein>
    <submittedName>
        <fullName evidence="1">Uncharacterized protein</fullName>
    </submittedName>
</protein>
<organism evidence="1 2">
    <name type="scientific">Nibrella saemangeumensis</name>
    <dbReference type="NCBI Taxonomy" id="1084526"/>
    <lineage>
        <taxon>Bacteria</taxon>
        <taxon>Pseudomonadati</taxon>
        <taxon>Bacteroidota</taxon>
        <taxon>Cytophagia</taxon>
        <taxon>Cytophagales</taxon>
        <taxon>Spirosomataceae</taxon>
        <taxon>Nibrella</taxon>
    </lineage>
</organism>